<dbReference type="EMBL" id="JAPFFF010000023">
    <property type="protein sequence ID" value="KAK8852414.1"/>
    <property type="molecule type" value="Genomic_DNA"/>
</dbReference>
<protein>
    <recommendedName>
        <fullName evidence="3">ATP-dependent DNA helicase</fullName>
    </recommendedName>
</protein>
<dbReference type="Proteomes" id="UP001470230">
    <property type="component" value="Unassembled WGS sequence"/>
</dbReference>
<evidence type="ECO:0000313" key="2">
    <source>
        <dbReference type="Proteomes" id="UP001470230"/>
    </source>
</evidence>
<evidence type="ECO:0000313" key="1">
    <source>
        <dbReference type="EMBL" id="KAK8852414.1"/>
    </source>
</evidence>
<keyword evidence="2" id="KW-1185">Reference proteome</keyword>
<gene>
    <name evidence="1" type="ORF">M9Y10_017388</name>
</gene>
<comment type="caution">
    <text evidence="1">The sequence shown here is derived from an EMBL/GenBank/DDBJ whole genome shotgun (WGS) entry which is preliminary data.</text>
</comment>
<proteinExistence type="predicted"/>
<dbReference type="SUPFAM" id="SSF52540">
    <property type="entry name" value="P-loop containing nucleoside triphosphate hydrolases"/>
    <property type="match status" value="1"/>
</dbReference>
<accession>A0ABR2HV30</accession>
<reference evidence="1 2" key="1">
    <citation type="submission" date="2024-04" db="EMBL/GenBank/DDBJ databases">
        <title>Tritrichomonas musculus Genome.</title>
        <authorList>
            <person name="Alves-Ferreira E."/>
            <person name="Grigg M."/>
            <person name="Lorenzi H."/>
            <person name="Galac M."/>
        </authorList>
    </citation>
    <scope>NUCLEOTIDE SEQUENCE [LARGE SCALE GENOMIC DNA]</scope>
    <source>
        <strain evidence="1 2">EAF2021</strain>
    </source>
</reference>
<sequence length="169" mass="19890">MNFPSRCFNDLLQFNGTLYETFAEVARERGLIKNEIEYFDFKEEAINANPDINIRWLFCILVRSDADCSILYKKYFDKLMEEFENEKDLKIGLVSMMNKMNVKRRPFFDDVFIVNINPFARNREYLSSLSQCQQRILSDIIKFVDNPNFPNICFLQGATGTGKTFLIKT</sequence>
<dbReference type="InterPro" id="IPR027417">
    <property type="entry name" value="P-loop_NTPase"/>
</dbReference>
<evidence type="ECO:0008006" key="3">
    <source>
        <dbReference type="Google" id="ProtNLM"/>
    </source>
</evidence>
<name>A0ABR2HV30_9EUKA</name>
<organism evidence="1 2">
    <name type="scientific">Tritrichomonas musculus</name>
    <dbReference type="NCBI Taxonomy" id="1915356"/>
    <lineage>
        <taxon>Eukaryota</taxon>
        <taxon>Metamonada</taxon>
        <taxon>Parabasalia</taxon>
        <taxon>Tritrichomonadida</taxon>
        <taxon>Tritrichomonadidae</taxon>
        <taxon>Tritrichomonas</taxon>
    </lineage>
</organism>